<feature type="compositionally biased region" description="Basic and acidic residues" evidence="1">
    <location>
        <begin position="74"/>
        <end position="90"/>
    </location>
</feature>
<dbReference type="GeneID" id="30006598"/>
<feature type="compositionally biased region" description="Basic and acidic residues" evidence="1">
    <location>
        <begin position="627"/>
        <end position="637"/>
    </location>
</feature>
<evidence type="ECO:0000313" key="3">
    <source>
        <dbReference type="Proteomes" id="UP000078343"/>
    </source>
</evidence>
<proteinExistence type="predicted"/>
<gene>
    <name evidence="2" type="ORF">AYL99_02428</name>
</gene>
<feature type="region of interest" description="Disordered" evidence="1">
    <location>
        <begin position="804"/>
        <end position="938"/>
    </location>
</feature>
<evidence type="ECO:0000256" key="1">
    <source>
        <dbReference type="SAM" id="MobiDB-lite"/>
    </source>
</evidence>
<feature type="compositionally biased region" description="Acidic residues" evidence="1">
    <location>
        <begin position="929"/>
        <end position="938"/>
    </location>
</feature>
<dbReference type="EMBL" id="LVYI01000002">
    <property type="protein sequence ID" value="OAP63201.1"/>
    <property type="molecule type" value="Genomic_DNA"/>
</dbReference>
<feature type="compositionally biased region" description="Basic and acidic residues" evidence="1">
    <location>
        <begin position="806"/>
        <end position="816"/>
    </location>
</feature>
<feature type="region of interest" description="Disordered" evidence="1">
    <location>
        <begin position="566"/>
        <end position="639"/>
    </location>
</feature>
<feature type="compositionally biased region" description="Polar residues" evidence="1">
    <location>
        <begin position="853"/>
        <end position="868"/>
    </location>
</feature>
<feature type="compositionally biased region" description="Polar residues" evidence="1">
    <location>
        <begin position="22"/>
        <end position="49"/>
    </location>
</feature>
<feature type="compositionally biased region" description="Basic and acidic residues" evidence="1">
    <location>
        <begin position="599"/>
        <end position="614"/>
    </location>
</feature>
<feature type="compositionally biased region" description="Basic residues" evidence="1">
    <location>
        <begin position="881"/>
        <end position="894"/>
    </location>
</feature>
<keyword evidence="3" id="KW-1185">Reference proteome</keyword>
<feature type="region of interest" description="Disordered" evidence="1">
    <location>
        <begin position="415"/>
        <end position="450"/>
    </location>
</feature>
<comment type="caution">
    <text evidence="2">The sequence shown here is derived from an EMBL/GenBank/DDBJ whole genome shotgun (WGS) entry which is preliminary data.</text>
</comment>
<accession>A0A178ZUR7</accession>
<feature type="compositionally biased region" description="Basic and acidic residues" evidence="1">
    <location>
        <begin position="566"/>
        <end position="581"/>
    </location>
</feature>
<sequence>MQNNSYLGPLSKADPLIDLSKQMETSSQPANESPQLLQQPLQDVSSNVSADKHLQQGGAVLDETLQEVACQPKDVAHPSDKSSGSVRDDPAVPDCVSRSIDQFQVTDSEAGVMTMTDDNVRAAIRKDLQSGRFEIPPFTRADNIDAPIENLARRPFPPALMATSSHSRHRQRFDRSALLPDSNLPFCAQIMEHVKDWAEWGTRIADEQRRKEVLDHVFEVLSKAWFEALRLGYNPGTPDTKSTAPQVSTKRSAQRQDDVPVGLPRGKPRLRRETSPSKMPFLVANHKDGPSWAITAGELEEAGVSESRVRSRTAAANTPELGEELLNKVLNDLGGRILPSDWHRIMDVTRLNPMGRDLMVYCLYEALKLRKSLANLWELYNHFPTARQKENTKRRIDAEQELHDLFMALALELNEENPSPEESTTATPLTSPEGSVGVQPATVEPGTDSLNQPDVLMQLTETILRAPDVASILSGFGLFHITEDDLVTAVSTGASSSSLDRCKQILKDLLFEAREYLILSENAELNTGRENIDLGAQIQTLEREIRLRKEALKDLLSSLVVERNDISDSVDRSTAPGEDRSAVTSTATDPTDDVLTETMSRKSSENTAKHHLDASDGENPLPPTKRPKADHGAEGLDHSILMPDDGLTSDNIHEASIHEANIHETAARNSKEGLDANSGCHADTALKETPNDGRVTLRISPHFNPADFTVNRVFCHPTGFRYRYTNESTLAQRRSMADILENHIRYVMQEHEYVGFNSKYDPGWRFGRYQILAHPDDPERTSIIHGIWDLENGDQPEGFEWFYRGGDMRPSEHKEGVTNQDEEAERGPAVAPPPKRKTHVLKRKNALDPGQEASRSATGDANDTPMSSHSKEPSIRVLGGKNKKRSKGKHRHVHFSAEEPAVARPDWKNPVSLSRPKRKTGVIKPAKEESDEDYCPSE</sequence>
<dbReference type="OrthoDB" id="4149643at2759"/>
<dbReference type="Proteomes" id="UP000078343">
    <property type="component" value="Unassembled WGS sequence"/>
</dbReference>
<dbReference type="AlphaFoldDB" id="A0A178ZUR7"/>
<protein>
    <submittedName>
        <fullName evidence="2">Uncharacterized protein</fullName>
    </submittedName>
</protein>
<feature type="compositionally biased region" description="Low complexity" evidence="1">
    <location>
        <begin position="420"/>
        <end position="433"/>
    </location>
</feature>
<reference evidence="2 3" key="1">
    <citation type="submission" date="2016-04" db="EMBL/GenBank/DDBJ databases">
        <title>Draft genome of Fonsecaea erecta CBS 125763.</title>
        <authorList>
            <person name="Weiss V.A."/>
            <person name="Vicente V.A."/>
            <person name="Raittz R.T."/>
            <person name="Moreno L.F."/>
            <person name="De Souza E.M."/>
            <person name="Pedrosa F.O."/>
            <person name="Steffens M.B."/>
            <person name="Faoro H."/>
            <person name="Tadra-Sfeir M.Z."/>
            <person name="Najafzadeh M.J."/>
            <person name="Felipe M.S."/>
            <person name="Teixeira M."/>
            <person name="Sun J."/>
            <person name="Xi L."/>
            <person name="Gomes R."/>
            <person name="De Azevedo C.M."/>
            <person name="Salgado C.G."/>
            <person name="Da Silva M.B."/>
            <person name="Nascimento M.F."/>
            <person name="Queiroz-Telles F."/>
            <person name="Attili D.S."/>
            <person name="Gorbushina A."/>
        </authorList>
    </citation>
    <scope>NUCLEOTIDE SEQUENCE [LARGE SCALE GENOMIC DNA]</scope>
    <source>
        <strain evidence="2 3">CBS 125763</strain>
    </source>
</reference>
<name>A0A178ZUR7_9EURO</name>
<evidence type="ECO:0000313" key="2">
    <source>
        <dbReference type="EMBL" id="OAP63201.1"/>
    </source>
</evidence>
<organism evidence="2 3">
    <name type="scientific">Fonsecaea erecta</name>
    <dbReference type="NCBI Taxonomy" id="1367422"/>
    <lineage>
        <taxon>Eukaryota</taxon>
        <taxon>Fungi</taxon>
        <taxon>Dikarya</taxon>
        <taxon>Ascomycota</taxon>
        <taxon>Pezizomycotina</taxon>
        <taxon>Eurotiomycetes</taxon>
        <taxon>Chaetothyriomycetidae</taxon>
        <taxon>Chaetothyriales</taxon>
        <taxon>Herpotrichiellaceae</taxon>
        <taxon>Fonsecaea</taxon>
    </lineage>
</organism>
<feature type="compositionally biased region" description="Polar residues" evidence="1">
    <location>
        <begin position="237"/>
        <end position="251"/>
    </location>
</feature>
<feature type="region of interest" description="Disordered" evidence="1">
    <location>
        <begin position="74"/>
        <end position="94"/>
    </location>
</feature>
<dbReference type="RefSeq" id="XP_018696568.1">
    <property type="nucleotide sequence ID" value="XM_018833944.1"/>
</dbReference>
<feature type="region of interest" description="Disordered" evidence="1">
    <location>
        <begin position="235"/>
        <end position="275"/>
    </location>
</feature>
<feature type="compositionally biased region" description="Basic residues" evidence="1">
    <location>
        <begin position="834"/>
        <end position="844"/>
    </location>
</feature>
<feature type="region of interest" description="Disordered" evidence="1">
    <location>
        <begin position="1"/>
        <end position="60"/>
    </location>
</feature>